<feature type="domain" description="N-acetyltransferase" evidence="3">
    <location>
        <begin position="5"/>
        <end position="172"/>
    </location>
</feature>
<evidence type="ECO:0000313" key="5">
    <source>
        <dbReference type="Proteomes" id="UP001159428"/>
    </source>
</evidence>
<dbReference type="Proteomes" id="UP001159428">
    <property type="component" value="Unassembled WGS sequence"/>
</dbReference>
<keyword evidence="2" id="KW-0012">Acyltransferase</keyword>
<protein>
    <recommendedName>
        <fullName evidence="3">N-acetyltransferase domain-containing protein</fullName>
    </recommendedName>
</protein>
<dbReference type="Gene3D" id="3.40.630.30">
    <property type="match status" value="1"/>
</dbReference>
<dbReference type="InterPro" id="IPR050832">
    <property type="entry name" value="Bact_Acetyltransf"/>
</dbReference>
<proteinExistence type="predicted"/>
<dbReference type="Pfam" id="PF00583">
    <property type="entry name" value="Acetyltransf_1"/>
    <property type="match status" value="1"/>
</dbReference>
<dbReference type="SUPFAM" id="SSF55729">
    <property type="entry name" value="Acyl-CoA N-acyltransferases (Nat)"/>
    <property type="match status" value="1"/>
</dbReference>
<evidence type="ECO:0000256" key="2">
    <source>
        <dbReference type="ARBA" id="ARBA00023315"/>
    </source>
</evidence>
<dbReference type="EMBL" id="CALNXJ010000006">
    <property type="protein sequence ID" value="CAH3042121.1"/>
    <property type="molecule type" value="Genomic_DNA"/>
</dbReference>
<dbReference type="GO" id="GO:0016747">
    <property type="term" value="F:acyltransferase activity, transferring groups other than amino-acyl groups"/>
    <property type="evidence" value="ECO:0007669"/>
    <property type="project" value="InterPro"/>
</dbReference>
<evidence type="ECO:0000259" key="3">
    <source>
        <dbReference type="PROSITE" id="PS51186"/>
    </source>
</evidence>
<dbReference type="CDD" id="cd04301">
    <property type="entry name" value="NAT_SF"/>
    <property type="match status" value="1"/>
</dbReference>
<evidence type="ECO:0000256" key="1">
    <source>
        <dbReference type="ARBA" id="ARBA00022679"/>
    </source>
</evidence>
<evidence type="ECO:0000313" key="4">
    <source>
        <dbReference type="EMBL" id="CAH3042121.1"/>
    </source>
</evidence>
<comment type="caution">
    <text evidence="4">The sequence shown here is derived from an EMBL/GenBank/DDBJ whole genome shotgun (WGS) entry which is preliminary data.</text>
</comment>
<sequence length="172" mass="19191">MEAELRIRNAIETDVEEIYRIHTEAIKKKCSTRYGAENVSAWVARQEKAKYLPFIVANEIIVAEIAQSRRVVGFGHLTADTGADSDETADGKAMQIRGLFADPDCGVKGVGTALVKELENRAKEFGAVRVKVNSSLNAVEFYKKCGFFALDITRHQISEQSCLQCQKMIKYL</sequence>
<organism evidence="4 5">
    <name type="scientific">Pocillopora meandrina</name>
    <dbReference type="NCBI Taxonomy" id="46732"/>
    <lineage>
        <taxon>Eukaryota</taxon>
        <taxon>Metazoa</taxon>
        <taxon>Cnidaria</taxon>
        <taxon>Anthozoa</taxon>
        <taxon>Hexacorallia</taxon>
        <taxon>Scleractinia</taxon>
        <taxon>Astrocoeniina</taxon>
        <taxon>Pocilloporidae</taxon>
        <taxon>Pocillopora</taxon>
    </lineage>
</organism>
<keyword evidence="5" id="KW-1185">Reference proteome</keyword>
<accession>A0AAU9W4H3</accession>
<dbReference type="PROSITE" id="PS51186">
    <property type="entry name" value="GNAT"/>
    <property type="match status" value="1"/>
</dbReference>
<name>A0AAU9W4H3_9CNID</name>
<dbReference type="AlphaFoldDB" id="A0AAU9W4H3"/>
<dbReference type="PANTHER" id="PTHR43877:SF2">
    <property type="entry name" value="AMINOALKYLPHOSPHONATE N-ACETYLTRANSFERASE-RELATED"/>
    <property type="match status" value="1"/>
</dbReference>
<dbReference type="InterPro" id="IPR016181">
    <property type="entry name" value="Acyl_CoA_acyltransferase"/>
</dbReference>
<keyword evidence="1" id="KW-0808">Transferase</keyword>
<dbReference type="PANTHER" id="PTHR43877">
    <property type="entry name" value="AMINOALKYLPHOSPHONATE N-ACETYLTRANSFERASE-RELATED-RELATED"/>
    <property type="match status" value="1"/>
</dbReference>
<reference evidence="4 5" key="1">
    <citation type="submission" date="2022-05" db="EMBL/GenBank/DDBJ databases">
        <authorList>
            <consortium name="Genoscope - CEA"/>
            <person name="William W."/>
        </authorList>
    </citation>
    <scope>NUCLEOTIDE SEQUENCE [LARGE SCALE GENOMIC DNA]</scope>
</reference>
<dbReference type="InterPro" id="IPR000182">
    <property type="entry name" value="GNAT_dom"/>
</dbReference>
<gene>
    <name evidence="4" type="ORF">PMEA_00028599</name>
</gene>